<protein>
    <submittedName>
        <fullName evidence="1">Uncharacterized protein</fullName>
    </submittedName>
</protein>
<sequence>MKPASLCPTCREFYFRDLDKRIYQAIGLDLPTNYRRILARVNTRTLAQVPFQVSTKPYPLSTSSQYFIYFDIKWPNTDKDSLIQLGAFSATEFTKRRRKGYALNMPMLAVEVVGDLWRIYIVFATEDNNKNSYQRNFVGPLEMGTTNDTLAVFKILDTLCWCADWGIGPYRNWFLKEILAKYG</sequence>
<name>A0ABR4ANV2_9LECA</name>
<dbReference type="EMBL" id="JBEFKJ010000004">
    <property type="protein sequence ID" value="KAL2046382.1"/>
    <property type="molecule type" value="Genomic_DNA"/>
</dbReference>
<dbReference type="Proteomes" id="UP001590950">
    <property type="component" value="Unassembled WGS sequence"/>
</dbReference>
<proteinExistence type="predicted"/>
<organism evidence="1 2">
    <name type="scientific">Stereocaulon virgatum</name>
    <dbReference type="NCBI Taxonomy" id="373712"/>
    <lineage>
        <taxon>Eukaryota</taxon>
        <taxon>Fungi</taxon>
        <taxon>Dikarya</taxon>
        <taxon>Ascomycota</taxon>
        <taxon>Pezizomycotina</taxon>
        <taxon>Lecanoromycetes</taxon>
        <taxon>OSLEUM clade</taxon>
        <taxon>Lecanoromycetidae</taxon>
        <taxon>Lecanorales</taxon>
        <taxon>Lecanorineae</taxon>
        <taxon>Stereocaulaceae</taxon>
        <taxon>Stereocaulon</taxon>
    </lineage>
</organism>
<keyword evidence="2" id="KW-1185">Reference proteome</keyword>
<reference evidence="1 2" key="1">
    <citation type="submission" date="2024-09" db="EMBL/GenBank/DDBJ databases">
        <title>Rethinking Asexuality: The Enigmatic Case of Functional Sexual Genes in Lepraria (Stereocaulaceae).</title>
        <authorList>
            <person name="Doellman M."/>
            <person name="Sun Y."/>
            <person name="Barcenas-Pena A."/>
            <person name="Lumbsch H.T."/>
            <person name="Grewe F."/>
        </authorList>
    </citation>
    <scope>NUCLEOTIDE SEQUENCE [LARGE SCALE GENOMIC DNA]</scope>
    <source>
        <strain evidence="1 2">Mercado 3170</strain>
    </source>
</reference>
<comment type="caution">
    <text evidence="1">The sequence shown here is derived from an EMBL/GenBank/DDBJ whole genome shotgun (WGS) entry which is preliminary data.</text>
</comment>
<accession>A0ABR4ANV2</accession>
<evidence type="ECO:0000313" key="1">
    <source>
        <dbReference type="EMBL" id="KAL2046382.1"/>
    </source>
</evidence>
<evidence type="ECO:0000313" key="2">
    <source>
        <dbReference type="Proteomes" id="UP001590950"/>
    </source>
</evidence>
<gene>
    <name evidence="1" type="ORF">N7G274_001829</name>
</gene>